<protein>
    <submittedName>
        <fullName evidence="1">Uncharacterized protein</fullName>
    </submittedName>
</protein>
<dbReference type="PANTHER" id="PTHR46533:SF1">
    <property type="entry name" value="ZINC FINGER MYND DOMAIN-CONTAINING PROTEIN 12"/>
    <property type="match status" value="1"/>
</dbReference>
<keyword evidence="2" id="KW-1185">Reference proteome</keyword>
<evidence type="ECO:0000313" key="2">
    <source>
        <dbReference type="Proteomes" id="UP001497512"/>
    </source>
</evidence>
<dbReference type="SUPFAM" id="SSF48452">
    <property type="entry name" value="TPR-like"/>
    <property type="match status" value="1"/>
</dbReference>
<sequence length="410" mass="45705">METIMVELSPEISLHALRTDTTLMFPMSEVAVEVFHENPAAFGKDMRKGRYKRIRVLDQDLLFKLAQLGIPQEAVNVVGATLLPPDSLLKILEDRRQLEFIPKLRTALLTLITKDASNLIARGQFKDALPVTMEAIVTAQAIYYPNAPLQLVPIYLLAVQVNLGLERPIQSEDLLGIGSWLLLQDSSDQPKDAIRAELSRLLGQLSLLKKRPEPSLKAFAEEAYYKSREYGIYDVRTSIAFYNLSKVFYQTGQKSHCIAFWDLVIDVWMNALKEVVLHIPVERMMAWGKPQHPGSKGVHLDSAPAIAKLHIGEVCVMLQEIYIRTVEVQGEGHLSVGEASFVLGLALMHAQKKTQALEYLQNANGIYSTIGNKAMKKLTSIAIKIVLEPPLKRPSTRPSVSPSNPAPPKL</sequence>
<dbReference type="Proteomes" id="UP001497512">
    <property type="component" value="Chromosome 5"/>
</dbReference>
<dbReference type="EMBL" id="OZ019897">
    <property type="protein sequence ID" value="CAK9225506.1"/>
    <property type="molecule type" value="Genomic_DNA"/>
</dbReference>
<dbReference type="PANTHER" id="PTHR46533">
    <property type="entry name" value="ZINC FINGER MYND DOMAIN-CONTAINING PROTEIN 12"/>
    <property type="match status" value="1"/>
</dbReference>
<proteinExistence type="predicted"/>
<evidence type="ECO:0000313" key="1">
    <source>
        <dbReference type="EMBL" id="CAK9225506.1"/>
    </source>
</evidence>
<accession>A0ABP0UM79</accession>
<organism evidence="1 2">
    <name type="scientific">Sphagnum troendelagicum</name>
    <dbReference type="NCBI Taxonomy" id="128251"/>
    <lineage>
        <taxon>Eukaryota</taxon>
        <taxon>Viridiplantae</taxon>
        <taxon>Streptophyta</taxon>
        <taxon>Embryophyta</taxon>
        <taxon>Bryophyta</taxon>
        <taxon>Sphagnophytina</taxon>
        <taxon>Sphagnopsida</taxon>
        <taxon>Sphagnales</taxon>
        <taxon>Sphagnaceae</taxon>
        <taxon>Sphagnum</taxon>
    </lineage>
</organism>
<dbReference type="InterPro" id="IPR011990">
    <property type="entry name" value="TPR-like_helical_dom_sf"/>
</dbReference>
<dbReference type="InterPro" id="IPR053248">
    <property type="entry name" value="Zinc_finger_MYND_domain"/>
</dbReference>
<reference evidence="1" key="1">
    <citation type="submission" date="2024-02" db="EMBL/GenBank/DDBJ databases">
        <authorList>
            <consortium name="ELIXIR-Norway"/>
            <consortium name="Elixir Norway"/>
        </authorList>
    </citation>
    <scope>NUCLEOTIDE SEQUENCE</scope>
</reference>
<gene>
    <name evidence="1" type="ORF">CSSPTR1EN2_LOCUS17620</name>
</gene>
<name>A0ABP0UM79_9BRYO</name>